<dbReference type="Gene3D" id="2.60.40.150">
    <property type="entry name" value="C2 domain"/>
    <property type="match status" value="1"/>
</dbReference>
<keyword evidence="11" id="KW-1185">Reference proteome</keyword>
<dbReference type="PANTHER" id="PTHR47800">
    <property type="entry name" value="C2 DOMAIN-CONTAINING PROTEIN"/>
    <property type="match status" value="1"/>
</dbReference>
<dbReference type="Proteomes" id="UP000663870">
    <property type="component" value="Unassembled WGS sequence"/>
</dbReference>
<evidence type="ECO:0000313" key="4">
    <source>
        <dbReference type="EMBL" id="CAF1177139.1"/>
    </source>
</evidence>
<evidence type="ECO:0000313" key="5">
    <source>
        <dbReference type="EMBL" id="CAF1277244.1"/>
    </source>
</evidence>
<gene>
    <name evidence="9" type="ORF">FNK824_LOCUS17973</name>
    <name evidence="8" type="ORF">JBS370_LOCUS14920</name>
    <name evidence="6" type="ORF">JXQ802_LOCUS41261</name>
    <name evidence="7" type="ORF">OTI717_LOCUS14958</name>
    <name evidence="2" type="ORF">PYM288_LOCUS6122</name>
    <name evidence="3" type="ORF">RFH988_LOCUS18394</name>
    <name evidence="5" type="ORF">SEV965_LOCUS25066</name>
    <name evidence="4" type="ORF">ZHD862_LOCUS21548</name>
</gene>
<dbReference type="Proteomes" id="UP000663864">
    <property type="component" value="Unassembled WGS sequence"/>
</dbReference>
<organism evidence="8 10">
    <name type="scientific">Rotaria sordida</name>
    <dbReference type="NCBI Taxonomy" id="392033"/>
    <lineage>
        <taxon>Eukaryota</taxon>
        <taxon>Metazoa</taxon>
        <taxon>Spiralia</taxon>
        <taxon>Gnathifera</taxon>
        <taxon>Rotifera</taxon>
        <taxon>Eurotatoria</taxon>
        <taxon>Bdelloidea</taxon>
        <taxon>Philodinida</taxon>
        <taxon>Philodinidae</taxon>
        <taxon>Rotaria</taxon>
    </lineage>
</organism>
<dbReference type="InterPro" id="IPR035892">
    <property type="entry name" value="C2_domain_sf"/>
</dbReference>
<evidence type="ECO:0000313" key="9">
    <source>
        <dbReference type="EMBL" id="CAF3851843.1"/>
    </source>
</evidence>
<dbReference type="Proteomes" id="UP000663882">
    <property type="component" value="Unassembled WGS sequence"/>
</dbReference>
<dbReference type="EMBL" id="CAJNOT010001288">
    <property type="protein sequence ID" value="CAF1177139.1"/>
    <property type="molecule type" value="Genomic_DNA"/>
</dbReference>
<protein>
    <recommendedName>
        <fullName evidence="1">C2 domain-containing protein</fullName>
    </recommendedName>
</protein>
<evidence type="ECO:0000313" key="3">
    <source>
        <dbReference type="EMBL" id="CAF1082973.1"/>
    </source>
</evidence>
<comment type="caution">
    <text evidence="8">The sequence shown here is derived from an EMBL/GenBank/DDBJ whole genome shotgun (WGS) entry which is preliminary data.</text>
</comment>
<dbReference type="EMBL" id="CAJNOU010001983">
    <property type="protein sequence ID" value="CAF1277244.1"/>
    <property type="molecule type" value="Genomic_DNA"/>
</dbReference>
<dbReference type="SMART" id="SM00239">
    <property type="entry name" value="C2"/>
    <property type="match status" value="1"/>
</dbReference>
<dbReference type="EMBL" id="CAJNOH010000067">
    <property type="protein sequence ID" value="CAF0831787.1"/>
    <property type="molecule type" value="Genomic_DNA"/>
</dbReference>
<dbReference type="EMBL" id="CAJNOO010001033">
    <property type="protein sequence ID" value="CAF1082973.1"/>
    <property type="molecule type" value="Genomic_DNA"/>
</dbReference>
<dbReference type="Proteomes" id="UP000663889">
    <property type="component" value="Unassembled WGS sequence"/>
</dbReference>
<evidence type="ECO:0000313" key="6">
    <source>
        <dbReference type="EMBL" id="CAF1515648.1"/>
    </source>
</evidence>
<dbReference type="PROSITE" id="PS50004">
    <property type="entry name" value="C2"/>
    <property type="match status" value="1"/>
</dbReference>
<feature type="domain" description="C2" evidence="1">
    <location>
        <begin position="1"/>
        <end position="105"/>
    </location>
</feature>
<evidence type="ECO:0000313" key="7">
    <source>
        <dbReference type="EMBL" id="CAF3739963.1"/>
    </source>
</evidence>
<proteinExistence type="predicted"/>
<evidence type="ECO:0000313" key="8">
    <source>
        <dbReference type="EMBL" id="CAF3794114.1"/>
    </source>
</evidence>
<dbReference type="EMBL" id="CAJNOL010002605">
    <property type="protein sequence ID" value="CAF1515648.1"/>
    <property type="molecule type" value="Genomic_DNA"/>
</dbReference>
<accession>A0A819B1J3</accession>
<dbReference type="OrthoDB" id="270970at2759"/>
<dbReference type="CDD" id="cd00030">
    <property type="entry name" value="C2"/>
    <property type="match status" value="1"/>
</dbReference>
<dbReference type="EMBL" id="CAJOAX010001717">
    <property type="protein sequence ID" value="CAF3739963.1"/>
    <property type="molecule type" value="Genomic_DNA"/>
</dbReference>
<dbReference type="EMBL" id="CAJOBD010001385">
    <property type="protein sequence ID" value="CAF3794114.1"/>
    <property type="molecule type" value="Genomic_DNA"/>
</dbReference>
<evidence type="ECO:0000313" key="10">
    <source>
        <dbReference type="Proteomes" id="UP000663836"/>
    </source>
</evidence>
<dbReference type="Proteomes" id="UP000663823">
    <property type="component" value="Unassembled WGS sequence"/>
</dbReference>
<dbReference type="SUPFAM" id="SSF49562">
    <property type="entry name" value="C2 domain (Calcium/lipid-binding domain, CaLB)"/>
    <property type="match status" value="1"/>
</dbReference>
<dbReference type="PANTHER" id="PTHR47800:SF5">
    <property type="entry name" value="FER-1-LIKE PROTEIN 6"/>
    <property type="match status" value="1"/>
</dbReference>
<reference evidence="8" key="1">
    <citation type="submission" date="2021-02" db="EMBL/GenBank/DDBJ databases">
        <authorList>
            <person name="Nowell W R."/>
        </authorList>
    </citation>
    <scope>NUCLEOTIDE SEQUENCE</scope>
</reference>
<dbReference type="AlphaFoldDB" id="A0A819B1J3"/>
<sequence>MSHPYGTLQVTIVEGRQLKNKDIIGENDAYVEVYFDKDHKQRTKIVNNSNNPTWNETFTFNLQKDQDELHIDAYDDDIIGRDLIGSSKISLQKHVFGKGHLDIWLNFSVGIGRSTNGSIHVIVEHRK</sequence>
<dbReference type="Pfam" id="PF00168">
    <property type="entry name" value="C2"/>
    <property type="match status" value="1"/>
</dbReference>
<dbReference type="Proteomes" id="UP000663854">
    <property type="component" value="Unassembled WGS sequence"/>
</dbReference>
<dbReference type="Proteomes" id="UP000663836">
    <property type="component" value="Unassembled WGS sequence"/>
</dbReference>
<dbReference type="EMBL" id="CAJOBE010002935">
    <property type="protein sequence ID" value="CAF3851843.1"/>
    <property type="molecule type" value="Genomic_DNA"/>
</dbReference>
<evidence type="ECO:0000259" key="1">
    <source>
        <dbReference type="PROSITE" id="PS50004"/>
    </source>
</evidence>
<dbReference type="Proteomes" id="UP000663874">
    <property type="component" value="Unassembled WGS sequence"/>
</dbReference>
<dbReference type="GO" id="GO:0010628">
    <property type="term" value="P:positive regulation of gene expression"/>
    <property type="evidence" value="ECO:0007669"/>
    <property type="project" value="TreeGrafter"/>
</dbReference>
<evidence type="ECO:0000313" key="2">
    <source>
        <dbReference type="EMBL" id="CAF0831787.1"/>
    </source>
</evidence>
<evidence type="ECO:0000313" key="11">
    <source>
        <dbReference type="Proteomes" id="UP000663870"/>
    </source>
</evidence>
<name>A0A819B1J3_9BILA</name>
<dbReference type="InterPro" id="IPR000008">
    <property type="entry name" value="C2_dom"/>
</dbReference>